<dbReference type="Gene3D" id="3.80.10.10">
    <property type="entry name" value="Ribonuclease Inhibitor"/>
    <property type="match status" value="1"/>
</dbReference>
<dbReference type="OrthoDB" id="3071584at2759"/>
<evidence type="ECO:0000313" key="2">
    <source>
        <dbReference type="Proteomes" id="UP000807353"/>
    </source>
</evidence>
<keyword evidence="2" id="KW-1185">Reference proteome</keyword>
<accession>A0A9P5YDP7</accession>
<dbReference type="SUPFAM" id="SSF52047">
    <property type="entry name" value="RNI-like"/>
    <property type="match status" value="1"/>
</dbReference>
<sequence>MSDPFPTEIWLHLSQFLPSDSLQGMMEVNRIFFEMAMDARYKEISFMSFNPSEAKMLERLADPLIACRVRRLHLRLSLNRALFRRQPRTTPGIFRRRVKAALQTARLIRPDTTDNSAESSNVDSKIRTLTSFQDFYETLAIVFPGMSNLEEFTFNSWNWPTDFDIQPFFLAAWSTFGKSIRKLSLGGNLDGYRKLIVSGPSFDTLQELELEFTDNLHGSNSITDARILLESVAPFVTSLATRLISLKLWSWSSTDLSSFFKQLGPLPALRHLGIRAAFNRSLNDDPSGLARLLSDSSSTLQQLELRLDLAGLVNQSSEHPLAEWLSQTIVDHPTISTGLQTLEIYPTGTTRGFETLLICIQRSVSTLTKLVVRNRYLQLGETETIIRLISSHKNTTLTRLRLNVLILNADLFDLMGASLPGLKYLTLNIGDVADGDLIDRHQIFKSSIRSRSFQDWKLYDIDIWQGGSQLDGSVMLSIAESIPSIRSFWGKGHIGIQQE</sequence>
<evidence type="ECO:0008006" key="3">
    <source>
        <dbReference type="Google" id="ProtNLM"/>
    </source>
</evidence>
<organism evidence="1 2">
    <name type="scientific">Collybia nuda</name>
    <dbReference type="NCBI Taxonomy" id="64659"/>
    <lineage>
        <taxon>Eukaryota</taxon>
        <taxon>Fungi</taxon>
        <taxon>Dikarya</taxon>
        <taxon>Basidiomycota</taxon>
        <taxon>Agaricomycotina</taxon>
        <taxon>Agaricomycetes</taxon>
        <taxon>Agaricomycetidae</taxon>
        <taxon>Agaricales</taxon>
        <taxon>Tricholomatineae</taxon>
        <taxon>Clitocybaceae</taxon>
        <taxon>Collybia</taxon>
    </lineage>
</organism>
<name>A0A9P5YDP7_9AGAR</name>
<evidence type="ECO:0000313" key="1">
    <source>
        <dbReference type="EMBL" id="KAF9466601.1"/>
    </source>
</evidence>
<gene>
    <name evidence="1" type="ORF">BDZ94DRAFT_1212744</name>
</gene>
<dbReference type="Proteomes" id="UP000807353">
    <property type="component" value="Unassembled WGS sequence"/>
</dbReference>
<proteinExistence type="predicted"/>
<comment type="caution">
    <text evidence="1">The sequence shown here is derived from an EMBL/GenBank/DDBJ whole genome shotgun (WGS) entry which is preliminary data.</text>
</comment>
<reference evidence="1" key="1">
    <citation type="submission" date="2020-11" db="EMBL/GenBank/DDBJ databases">
        <authorList>
            <consortium name="DOE Joint Genome Institute"/>
            <person name="Ahrendt S."/>
            <person name="Riley R."/>
            <person name="Andreopoulos W."/>
            <person name="Labutti K."/>
            <person name="Pangilinan J."/>
            <person name="Ruiz-Duenas F.J."/>
            <person name="Barrasa J.M."/>
            <person name="Sanchez-Garcia M."/>
            <person name="Camarero S."/>
            <person name="Miyauchi S."/>
            <person name="Serrano A."/>
            <person name="Linde D."/>
            <person name="Babiker R."/>
            <person name="Drula E."/>
            <person name="Ayuso-Fernandez I."/>
            <person name="Pacheco R."/>
            <person name="Padilla G."/>
            <person name="Ferreira P."/>
            <person name="Barriuso J."/>
            <person name="Kellner H."/>
            <person name="Castanera R."/>
            <person name="Alfaro M."/>
            <person name="Ramirez L."/>
            <person name="Pisabarro A.G."/>
            <person name="Kuo A."/>
            <person name="Tritt A."/>
            <person name="Lipzen A."/>
            <person name="He G."/>
            <person name="Yan M."/>
            <person name="Ng V."/>
            <person name="Cullen D."/>
            <person name="Martin F."/>
            <person name="Rosso M.-N."/>
            <person name="Henrissat B."/>
            <person name="Hibbett D."/>
            <person name="Martinez A.T."/>
            <person name="Grigoriev I.V."/>
        </authorList>
    </citation>
    <scope>NUCLEOTIDE SEQUENCE</scope>
    <source>
        <strain evidence="1">CBS 247.69</strain>
    </source>
</reference>
<dbReference type="EMBL" id="MU150241">
    <property type="protein sequence ID" value="KAF9466601.1"/>
    <property type="molecule type" value="Genomic_DNA"/>
</dbReference>
<dbReference type="InterPro" id="IPR032675">
    <property type="entry name" value="LRR_dom_sf"/>
</dbReference>
<dbReference type="AlphaFoldDB" id="A0A9P5YDP7"/>
<protein>
    <recommendedName>
        <fullName evidence="3">F-box domain-containing protein</fullName>
    </recommendedName>
</protein>